<reference evidence="4" key="2">
    <citation type="submission" date="2021-04" db="EMBL/GenBank/DDBJ databases">
        <authorList>
            <person name="Gilroy R."/>
        </authorList>
    </citation>
    <scope>NUCLEOTIDE SEQUENCE</scope>
    <source>
        <strain evidence="4">CHK178-16964</strain>
    </source>
</reference>
<dbReference type="Pfam" id="PF13308">
    <property type="entry name" value="YARHG"/>
    <property type="match status" value="1"/>
</dbReference>
<accession>A0A9D2HJ00</accession>
<gene>
    <name evidence="4" type="ORF">IAA07_12005</name>
</gene>
<evidence type="ECO:0000313" key="4">
    <source>
        <dbReference type="EMBL" id="HJA72276.1"/>
    </source>
</evidence>
<protein>
    <submittedName>
        <fullName evidence="4">YARHG domain-containing protein</fullName>
    </submittedName>
</protein>
<feature type="compositionally biased region" description="Low complexity" evidence="1">
    <location>
        <begin position="1"/>
        <end position="14"/>
    </location>
</feature>
<feature type="region of interest" description="Disordered" evidence="1">
    <location>
        <begin position="1"/>
        <end position="32"/>
    </location>
</feature>
<evidence type="ECO:0000256" key="1">
    <source>
        <dbReference type="SAM" id="MobiDB-lite"/>
    </source>
</evidence>
<dbReference type="SMART" id="SM01324">
    <property type="entry name" value="YARHG"/>
    <property type="match status" value="1"/>
</dbReference>
<feature type="region of interest" description="Disordered" evidence="1">
    <location>
        <begin position="61"/>
        <end position="84"/>
    </location>
</feature>
<feature type="domain" description="YARHG" evidence="3">
    <location>
        <begin position="268"/>
        <end position="353"/>
    </location>
</feature>
<keyword evidence="2" id="KW-0812">Transmembrane</keyword>
<organism evidence="4 5">
    <name type="scientific">Candidatus Lachnoclostridium stercoravium</name>
    <dbReference type="NCBI Taxonomy" id="2838633"/>
    <lineage>
        <taxon>Bacteria</taxon>
        <taxon>Bacillati</taxon>
        <taxon>Bacillota</taxon>
        <taxon>Clostridia</taxon>
        <taxon>Lachnospirales</taxon>
        <taxon>Lachnospiraceae</taxon>
    </lineage>
</organism>
<reference evidence="4" key="1">
    <citation type="journal article" date="2021" name="PeerJ">
        <title>Extensive microbial diversity within the chicken gut microbiome revealed by metagenomics and culture.</title>
        <authorList>
            <person name="Gilroy R."/>
            <person name="Ravi A."/>
            <person name="Getino M."/>
            <person name="Pursley I."/>
            <person name="Horton D.L."/>
            <person name="Alikhan N.F."/>
            <person name="Baker D."/>
            <person name="Gharbi K."/>
            <person name="Hall N."/>
            <person name="Watson M."/>
            <person name="Adriaenssens E.M."/>
            <person name="Foster-Nyarko E."/>
            <person name="Jarju S."/>
            <person name="Secka A."/>
            <person name="Antonio M."/>
            <person name="Oren A."/>
            <person name="Chaudhuri R.R."/>
            <person name="La Ragione R."/>
            <person name="Hildebrand F."/>
            <person name="Pallen M.J."/>
        </authorList>
    </citation>
    <scope>NUCLEOTIDE SEQUENCE</scope>
    <source>
        <strain evidence="4">CHK178-16964</strain>
    </source>
</reference>
<evidence type="ECO:0000256" key="2">
    <source>
        <dbReference type="SAM" id="Phobius"/>
    </source>
</evidence>
<keyword evidence="2" id="KW-0472">Membrane</keyword>
<comment type="caution">
    <text evidence="4">The sequence shown here is derived from an EMBL/GenBank/DDBJ whole genome shotgun (WGS) entry which is preliminary data.</text>
</comment>
<dbReference type="AlphaFoldDB" id="A0A9D2HJ00"/>
<feature type="transmembrane region" description="Helical" evidence="2">
    <location>
        <begin position="39"/>
        <end position="57"/>
    </location>
</feature>
<keyword evidence="2" id="KW-1133">Transmembrane helix</keyword>
<feature type="compositionally biased region" description="Acidic residues" evidence="1">
    <location>
        <begin position="74"/>
        <end position="84"/>
    </location>
</feature>
<dbReference type="InterPro" id="IPR025582">
    <property type="entry name" value="YARHG_dom"/>
</dbReference>
<dbReference type="EMBL" id="DWZA01000101">
    <property type="protein sequence ID" value="HJA72276.1"/>
    <property type="molecule type" value="Genomic_DNA"/>
</dbReference>
<dbReference type="Gene3D" id="1.20.58.1690">
    <property type="match status" value="1"/>
</dbReference>
<evidence type="ECO:0000313" key="5">
    <source>
        <dbReference type="Proteomes" id="UP000823900"/>
    </source>
</evidence>
<dbReference type="Proteomes" id="UP000823900">
    <property type="component" value="Unassembled WGS sequence"/>
</dbReference>
<sequence length="476" mass="51196">MGAGSRAGAAGTTGQPPVYPNGPYPGAGQGKEKKSPLKIILIVAGVVIVLLIAMMAFSGSGGDEDSQTSSGTDAETEVSGDGEAEAAGRMSAYELYSALQDNEVAAFTLNEKTSAFLQDHDDLFPAASLDEVIEAGVVDETLEARQITKSPDRYGDRLMYLPELQVVQILEEEIDTDWYLTTINASDMAGQYYYIFYDGTLDAVFEDDWIAAYGLALGSTTFENTDGGETWTIPMAGSYVENLDETGVAQAEAETAPAMPETESPAVSEYVLPGSDQRNLTAEEISGLSADQLRLAINEIYARHGRKFTSEDLQQYFNSKSWYSGTVEPDQFSESVLNQFEKDNLALLTARRDELNGGGSQFEAGWIYGSYEMHAGGIDAVAELGWYSDDDSDYIRLSGATSDGSSAAEFLGTVVASDGNNYTAVDADGNVISYYYNGVDTLEITDNNPVGTLGGMYFYGFTGTYYKTADLSHNVS</sequence>
<proteinExistence type="predicted"/>
<dbReference type="InterPro" id="IPR038434">
    <property type="entry name" value="YARHG_sf"/>
</dbReference>
<evidence type="ECO:0000259" key="3">
    <source>
        <dbReference type="SMART" id="SM01324"/>
    </source>
</evidence>
<name>A0A9D2HJ00_9FIRM</name>